<evidence type="ECO:0000313" key="2">
    <source>
        <dbReference type="EMBL" id="MEX6691202.1"/>
    </source>
</evidence>
<dbReference type="SUPFAM" id="SSF48452">
    <property type="entry name" value="TPR-like"/>
    <property type="match status" value="1"/>
</dbReference>
<dbReference type="EMBL" id="JAULBC010000014">
    <property type="protein sequence ID" value="MEX6691202.1"/>
    <property type="molecule type" value="Genomic_DNA"/>
</dbReference>
<keyword evidence="1" id="KW-0732">Signal</keyword>
<name>A0ABV3ZMT8_9BACT</name>
<evidence type="ECO:0000256" key="1">
    <source>
        <dbReference type="SAM" id="SignalP"/>
    </source>
</evidence>
<accession>A0ABV3ZMT8</accession>
<dbReference type="Pfam" id="PF11138">
    <property type="entry name" value="DUF2911"/>
    <property type="match status" value="1"/>
</dbReference>
<gene>
    <name evidence="2" type="ORF">QTN47_27075</name>
</gene>
<proteinExistence type="predicted"/>
<feature type="signal peptide" evidence="1">
    <location>
        <begin position="1"/>
        <end position="19"/>
    </location>
</feature>
<evidence type="ECO:0000313" key="3">
    <source>
        <dbReference type="Proteomes" id="UP001560573"/>
    </source>
</evidence>
<dbReference type="Proteomes" id="UP001560573">
    <property type="component" value="Unassembled WGS sequence"/>
</dbReference>
<dbReference type="RefSeq" id="WP_369332618.1">
    <property type="nucleotide sequence ID" value="NZ_JAULBC010000014.1"/>
</dbReference>
<dbReference type="InterPro" id="IPR021314">
    <property type="entry name" value="DUF2911"/>
</dbReference>
<dbReference type="InterPro" id="IPR011990">
    <property type="entry name" value="TPR-like_helical_dom_sf"/>
</dbReference>
<feature type="chain" id="PRO_5045768444" evidence="1">
    <location>
        <begin position="20"/>
        <end position="278"/>
    </location>
</feature>
<organism evidence="2 3">
    <name type="scientific">Danxiaibacter flavus</name>
    <dbReference type="NCBI Taxonomy" id="3049108"/>
    <lineage>
        <taxon>Bacteria</taxon>
        <taxon>Pseudomonadati</taxon>
        <taxon>Bacteroidota</taxon>
        <taxon>Chitinophagia</taxon>
        <taxon>Chitinophagales</taxon>
        <taxon>Chitinophagaceae</taxon>
        <taxon>Danxiaibacter</taxon>
    </lineage>
</organism>
<sequence length="278" mass="30919">MKKHMLIAAFVVSAFVTQAQVKMPQPSPTTNIKQDFGTGQIELTYSRPSLRGRAVFGDNTPLAPIGKVWRTGANAATLIHFTDPVTIGTTKIDSGSYVIYTVPGSSEWEVIFNKGLKNWGADGYKESDDVVKMKVPSFNMNENLETFTMLFGDLKDESCNLFLLWGSTGVAIPISTNVVEKVRGQIEAAMKTDKKPYWDAARFYYEYDKNYPKALENVNSALASNPDAFWMYLMKARIQKEMKDSNGAKASATKCVEAATKAKNDEYVKMANELIKTL</sequence>
<dbReference type="Gene3D" id="1.25.40.1040">
    <property type="match status" value="1"/>
</dbReference>
<comment type="caution">
    <text evidence="2">The sequence shown here is derived from an EMBL/GenBank/DDBJ whole genome shotgun (WGS) entry which is preliminary data.</text>
</comment>
<keyword evidence="3" id="KW-1185">Reference proteome</keyword>
<reference evidence="2 3" key="1">
    <citation type="submission" date="2023-07" db="EMBL/GenBank/DDBJ databases">
        <authorList>
            <person name="Lian W.-H."/>
        </authorList>
    </citation>
    <scope>NUCLEOTIDE SEQUENCE [LARGE SCALE GENOMIC DNA]</scope>
    <source>
        <strain evidence="2 3">SYSU DXS3180</strain>
    </source>
</reference>
<protein>
    <submittedName>
        <fullName evidence="2">DUF2911 domain-containing protein</fullName>
    </submittedName>
</protein>